<evidence type="ECO:0000313" key="4">
    <source>
        <dbReference type="Proteomes" id="UP001189624"/>
    </source>
</evidence>
<keyword evidence="4" id="KW-1185">Reference proteome</keyword>
<feature type="region of interest" description="Disordered" evidence="1">
    <location>
        <begin position="1"/>
        <end position="139"/>
    </location>
</feature>
<feature type="compositionally biased region" description="Basic residues" evidence="1">
    <location>
        <begin position="1"/>
        <end position="12"/>
    </location>
</feature>
<evidence type="ECO:0000313" key="3">
    <source>
        <dbReference type="EMBL" id="CAJ1946854.1"/>
    </source>
</evidence>
<feature type="compositionally biased region" description="Gly residues" evidence="1">
    <location>
        <begin position="17"/>
        <end position="43"/>
    </location>
</feature>
<organism evidence="3 4">
    <name type="scientific">Sphenostylis stenocarpa</name>
    <dbReference type="NCBI Taxonomy" id="92480"/>
    <lineage>
        <taxon>Eukaryota</taxon>
        <taxon>Viridiplantae</taxon>
        <taxon>Streptophyta</taxon>
        <taxon>Embryophyta</taxon>
        <taxon>Tracheophyta</taxon>
        <taxon>Spermatophyta</taxon>
        <taxon>Magnoliopsida</taxon>
        <taxon>eudicotyledons</taxon>
        <taxon>Gunneridae</taxon>
        <taxon>Pentapetalae</taxon>
        <taxon>rosids</taxon>
        <taxon>fabids</taxon>
        <taxon>Fabales</taxon>
        <taxon>Fabaceae</taxon>
        <taxon>Papilionoideae</taxon>
        <taxon>50 kb inversion clade</taxon>
        <taxon>NPAAA clade</taxon>
        <taxon>indigoferoid/millettioid clade</taxon>
        <taxon>Phaseoleae</taxon>
        <taxon>Sphenostylis</taxon>
    </lineage>
</organism>
<feature type="compositionally biased region" description="Polar residues" evidence="1">
    <location>
        <begin position="65"/>
        <end position="104"/>
    </location>
</feature>
<dbReference type="Pfam" id="PF16486">
    <property type="entry name" value="ArgoN"/>
    <property type="match status" value="1"/>
</dbReference>
<evidence type="ECO:0000256" key="1">
    <source>
        <dbReference type="SAM" id="MobiDB-lite"/>
    </source>
</evidence>
<feature type="compositionally biased region" description="Basic and acidic residues" evidence="1">
    <location>
        <begin position="121"/>
        <end position="139"/>
    </location>
</feature>
<evidence type="ECO:0000259" key="2">
    <source>
        <dbReference type="Pfam" id="PF16486"/>
    </source>
</evidence>
<dbReference type="InterPro" id="IPR032474">
    <property type="entry name" value="Argonaute_N"/>
</dbReference>
<protein>
    <recommendedName>
        <fullName evidence="2">Protein argonaute N-terminal domain-containing protein</fullName>
    </recommendedName>
</protein>
<accession>A0AA86SAR7</accession>
<dbReference type="AlphaFoldDB" id="A0AA86SAR7"/>
<sequence>MDRSSSRRRGRSPYHGGNAGRNHSGGRGGNAGRNSSGGRGGNAGRSIYRGRDSYVGRTGRPCQLHQFSSGNEQGFPSKQQPLNPCSPGASSESHNSHPQTETETGNERQTTHNPDAGSLKISKENIRRMHRPDKGEKDKVETRNLEVNHFLVEFDEDRVIFQYDVDVKARAPPMNIRNKLFSDHTLPSSAYDRKRNIFSSEPLPAQTYDVDERLVGYSVTFRLVKVLELRKLRDYLNGNVLSTRRDVLQGLDLAVKENPAQRCDSFGRCFFPMHNLRAPRDGGNCREEYI</sequence>
<name>A0AA86SAR7_9FABA</name>
<dbReference type="PANTHER" id="PTHR22891">
    <property type="entry name" value="EUKARYOTIC TRANSLATION INITIATION FACTOR 2C"/>
    <property type="match status" value="1"/>
</dbReference>
<proteinExistence type="predicted"/>
<gene>
    <name evidence="3" type="ORF">AYBTSS11_LOCUS12351</name>
</gene>
<dbReference type="EMBL" id="OY731401">
    <property type="protein sequence ID" value="CAJ1946854.1"/>
    <property type="molecule type" value="Genomic_DNA"/>
</dbReference>
<dbReference type="Gramene" id="rna-AYBTSS11_LOCUS12351">
    <property type="protein sequence ID" value="CAJ1946854.1"/>
    <property type="gene ID" value="gene-AYBTSS11_LOCUS12351"/>
</dbReference>
<reference evidence="3" key="1">
    <citation type="submission" date="2023-10" db="EMBL/GenBank/DDBJ databases">
        <authorList>
            <person name="Domelevo Entfellner J.-B."/>
        </authorList>
    </citation>
    <scope>NUCLEOTIDE SEQUENCE</scope>
</reference>
<dbReference type="Proteomes" id="UP001189624">
    <property type="component" value="Chromosome 4"/>
</dbReference>
<feature type="domain" description="Protein argonaute N-terminal" evidence="2">
    <location>
        <begin position="144"/>
        <end position="253"/>
    </location>
</feature>